<evidence type="ECO:0000313" key="11">
    <source>
        <dbReference type="Ensembl" id="ENSPSNP00000015836.1"/>
    </source>
</evidence>
<evidence type="ECO:0000256" key="4">
    <source>
        <dbReference type="ARBA" id="ARBA00022729"/>
    </source>
</evidence>
<dbReference type="GeneID" id="116763526"/>
<keyword evidence="4 10" id="KW-0732">Signal</keyword>
<feature type="signal peptide" evidence="10">
    <location>
        <begin position="1"/>
        <end position="24"/>
    </location>
</feature>
<evidence type="ECO:0000256" key="9">
    <source>
        <dbReference type="SAM" id="Phobius"/>
    </source>
</evidence>
<dbReference type="KEGG" id="psiu:116763526"/>
<feature type="region of interest" description="Disordered" evidence="8">
    <location>
        <begin position="28"/>
        <end position="52"/>
    </location>
</feature>
<dbReference type="RefSeq" id="XP_032507276.1">
    <property type="nucleotide sequence ID" value="XM_032651385.1"/>
</dbReference>
<keyword evidence="7" id="KW-0325">Glycoprotein</keyword>
<comment type="similarity">
    <text evidence="2">Belongs to the CD164 family.</text>
</comment>
<dbReference type="GeneTree" id="ENSGT00530000063929"/>
<dbReference type="PRINTS" id="PR01701">
    <property type="entry name" value="CD164ANTIGEN"/>
</dbReference>
<keyword evidence="6 9" id="KW-0472">Membrane</keyword>
<keyword evidence="5 9" id="KW-1133">Transmembrane helix</keyword>
<dbReference type="AlphaFoldDB" id="A0A8C9C3G1"/>
<reference evidence="11" key="1">
    <citation type="submission" date="2019-08" db="EMBL/GenBank/DDBJ databases">
        <title>Phocoena sinus (Vaquita) genome, mPhoSin1, primary haplotype.</title>
        <authorList>
            <person name="Morin P."/>
            <person name="Mountcastle J."/>
            <person name="Fungtammasan C."/>
            <person name="Rhie A."/>
            <person name="Rojas-Bracho L."/>
            <person name="Smith C.R."/>
            <person name="Taylor B.L."/>
            <person name="Gulland F.M.D."/>
            <person name="Musser W."/>
            <person name="Houck M."/>
            <person name="Haase B."/>
            <person name="Paez S."/>
            <person name="Howe K."/>
            <person name="Torrance J."/>
            <person name="Formenti G."/>
            <person name="Phillippy A."/>
            <person name="Ryder O."/>
            <person name="Jarvis E.D."/>
            <person name="Fedrigo O."/>
        </authorList>
    </citation>
    <scope>NUCLEOTIDE SEQUENCE [LARGE SCALE GENOMIC DNA]</scope>
</reference>
<protein>
    <submittedName>
        <fullName evidence="11">CD164 molecule</fullName>
    </submittedName>
</protein>
<feature type="chain" id="PRO_5034676030" evidence="10">
    <location>
        <begin position="25"/>
        <end position="234"/>
    </location>
</feature>
<gene>
    <name evidence="11" type="primary">CD164</name>
</gene>
<keyword evidence="12" id="KW-1185">Reference proteome</keyword>
<feature type="compositionally biased region" description="Low complexity" evidence="8">
    <location>
        <begin position="28"/>
        <end position="46"/>
    </location>
</feature>
<dbReference type="Pfam" id="PF05283">
    <property type="entry name" value="MGC-24"/>
    <property type="match status" value="1"/>
</dbReference>
<dbReference type="Ensembl" id="ENSPSNT00000017873.1">
    <property type="protein sequence ID" value="ENSPSNP00000015836.1"/>
    <property type="gene ID" value="ENSPSNG00000011677.1"/>
</dbReference>
<evidence type="ECO:0000256" key="10">
    <source>
        <dbReference type="SAM" id="SignalP"/>
    </source>
</evidence>
<dbReference type="CTD" id="8763"/>
<reference evidence="11" key="2">
    <citation type="submission" date="2025-08" db="UniProtKB">
        <authorList>
            <consortium name="Ensembl"/>
        </authorList>
    </citation>
    <scope>IDENTIFICATION</scope>
</reference>
<accession>A0A8C9C3G1</accession>
<dbReference type="GO" id="GO:0005886">
    <property type="term" value="C:plasma membrane"/>
    <property type="evidence" value="ECO:0007669"/>
    <property type="project" value="Ensembl"/>
</dbReference>
<evidence type="ECO:0000256" key="1">
    <source>
        <dbReference type="ARBA" id="ARBA00004479"/>
    </source>
</evidence>
<evidence type="ECO:0000256" key="8">
    <source>
        <dbReference type="SAM" id="MobiDB-lite"/>
    </source>
</evidence>
<dbReference type="InterPro" id="IPR007947">
    <property type="entry name" value="CD164_MGC24"/>
</dbReference>
<evidence type="ECO:0000313" key="12">
    <source>
        <dbReference type="Proteomes" id="UP000694554"/>
    </source>
</evidence>
<evidence type="ECO:0000256" key="6">
    <source>
        <dbReference type="ARBA" id="ARBA00023136"/>
    </source>
</evidence>
<dbReference type="PANTHER" id="PTHR11337">
    <property type="entry name" value="MUCIN/PORIMIN"/>
    <property type="match status" value="1"/>
</dbReference>
<dbReference type="GO" id="GO:0007157">
    <property type="term" value="P:heterophilic cell-cell adhesion via plasma membrane cell adhesion molecules"/>
    <property type="evidence" value="ECO:0007669"/>
    <property type="project" value="Ensembl"/>
</dbReference>
<reference evidence="11" key="3">
    <citation type="submission" date="2025-09" db="UniProtKB">
        <authorList>
            <consortium name="Ensembl"/>
        </authorList>
    </citation>
    <scope>IDENTIFICATION</scope>
</reference>
<dbReference type="GO" id="GO:0005764">
    <property type="term" value="C:lysosome"/>
    <property type="evidence" value="ECO:0007669"/>
    <property type="project" value="Ensembl"/>
</dbReference>
<dbReference type="PANTHER" id="PTHR11337:SF12">
    <property type="entry name" value="SIALOMUCIN CORE PROTEIN 24"/>
    <property type="match status" value="1"/>
</dbReference>
<proteinExistence type="inferred from homology"/>
<evidence type="ECO:0000256" key="7">
    <source>
        <dbReference type="ARBA" id="ARBA00023180"/>
    </source>
</evidence>
<dbReference type="Proteomes" id="UP000694554">
    <property type="component" value="Chromosome 12"/>
</dbReference>
<evidence type="ECO:0000256" key="3">
    <source>
        <dbReference type="ARBA" id="ARBA00022692"/>
    </source>
</evidence>
<evidence type="ECO:0000256" key="5">
    <source>
        <dbReference type="ARBA" id="ARBA00022989"/>
    </source>
</evidence>
<evidence type="ECO:0000256" key="2">
    <source>
        <dbReference type="ARBA" id="ARBA00005341"/>
    </source>
</evidence>
<feature type="transmembrane region" description="Helical" evidence="9">
    <location>
        <begin position="200"/>
        <end position="221"/>
    </location>
</feature>
<comment type="subcellular location">
    <subcellularLocation>
        <location evidence="1">Membrane</location>
        <topology evidence="1">Single-pass type I membrane protein</topology>
    </subcellularLocation>
</comment>
<name>A0A8C9C3G1_PHOSS</name>
<sequence length="234" mass="24957">MSGLFRLLLLAAGCLASLCVMTAAQNTTPASNTTTSSVLPTNTTTAPVPPPTFPTVTTPAPEICESRNNCVSCFDPNAANTTCFWIECKGKSYCSDNSTVSDCKVVNSTEFCTVPTATPLPTNSTAKTTTLPSPSTASTTATTSAKPFCLHKKKYRTVVINFKAGQLIQPQEPVFICYSSTTNTTVTPTSQPARKSTFDAASFIGGIVLVLGVQAVIFFLYKFCKSKERNYHTL</sequence>
<keyword evidence="3 9" id="KW-0812">Transmembrane</keyword>
<organism evidence="11 12">
    <name type="scientific">Phocoena sinus</name>
    <name type="common">Vaquita</name>
    <dbReference type="NCBI Taxonomy" id="42100"/>
    <lineage>
        <taxon>Eukaryota</taxon>
        <taxon>Metazoa</taxon>
        <taxon>Chordata</taxon>
        <taxon>Craniata</taxon>
        <taxon>Vertebrata</taxon>
        <taxon>Euteleostomi</taxon>
        <taxon>Mammalia</taxon>
        <taxon>Eutheria</taxon>
        <taxon>Laurasiatheria</taxon>
        <taxon>Artiodactyla</taxon>
        <taxon>Whippomorpha</taxon>
        <taxon>Cetacea</taxon>
        <taxon>Odontoceti</taxon>
        <taxon>Phocoenidae</taxon>
        <taxon>Phocoena</taxon>
    </lineage>
</organism>
<dbReference type="GO" id="GO:0005768">
    <property type="term" value="C:endosome"/>
    <property type="evidence" value="ECO:0007669"/>
    <property type="project" value="Ensembl"/>
</dbReference>